<dbReference type="Gene3D" id="3.10.20.870">
    <property type="entry name" value="PFU (PLAA family ubiquitin binding), C-terminal domain"/>
    <property type="match status" value="1"/>
</dbReference>
<protein>
    <submittedName>
        <fullName evidence="4">Transmembrane protein, putative</fullName>
    </submittedName>
</protein>
<dbReference type="RefSeq" id="XP_001012672.2">
    <property type="nucleotide sequence ID" value="XM_001012672.2"/>
</dbReference>
<dbReference type="EMBL" id="GG662749">
    <property type="protein sequence ID" value="EAR92427.2"/>
    <property type="molecule type" value="Genomic_DNA"/>
</dbReference>
<keyword evidence="3" id="KW-1133">Transmembrane helix</keyword>
<feature type="transmembrane region" description="Helical" evidence="3">
    <location>
        <begin position="663"/>
        <end position="681"/>
    </location>
</feature>
<evidence type="ECO:0000256" key="3">
    <source>
        <dbReference type="SAM" id="Phobius"/>
    </source>
</evidence>
<feature type="compositionally biased region" description="Polar residues" evidence="2">
    <location>
        <begin position="101"/>
        <end position="121"/>
    </location>
</feature>
<evidence type="ECO:0000256" key="1">
    <source>
        <dbReference type="SAM" id="Coils"/>
    </source>
</evidence>
<organism evidence="4 5">
    <name type="scientific">Tetrahymena thermophila (strain SB210)</name>
    <dbReference type="NCBI Taxonomy" id="312017"/>
    <lineage>
        <taxon>Eukaryota</taxon>
        <taxon>Sar</taxon>
        <taxon>Alveolata</taxon>
        <taxon>Ciliophora</taxon>
        <taxon>Intramacronucleata</taxon>
        <taxon>Oligohymenophorea</taxon>
        <taxon>Hymenostomatida</taxon>
        <taxon>Tetrahymenina</taxon>
        <taxon>Tetrahymenidae</taxon>
        <taxon>Tetrahymena</taxon>
    </lineage>
</organism>
<feature type="transmembrane region" description="Helical" evidence="3">
    <location>
        <begin position="624"/>
        <end position="643"/>
    </location>
</feature>
<dbReference type="HOGENOM" id="CLU_342745_0_0_1"/>
<dbReference type="KEGG" id="tet:TTHERM_00085250"/>
<evidence type="ECO:0000256" key="2">
    <source>
        <dbReference type="SAM" id="MobiDB-lite"/>
    </source>
</evidence>
<feature type="coiled-coil region" evidence="1">
    <location>
        <begin position="175"/>
        <end position="241"/>
    </location>
</feature>
<dbReference type="Proteomes" id="UP000009168">
    <property type="component" value="Unassembled WGS sequence"/>
</dbReference>
<dbReference type="AlphaFoldDB" id="Q236S3"/>
<feature type="region of interest" description="Disordered" evidence="2">
    <location>
        <begin position="75"/>
        <end position="125"/>
    </location>
</feature>
<keyword evidence="3 4" id="KW-0812">Transmembrane</keyword>
<evidence type="ECO:0000313" key="5">
    <source>
        <dbReference type="Proteomes" id="UP000009168"/>
    </source>
</evidence>
<evidence type="ECO:0000313" key="4">
    <source>
        <dbReference type="EMBL" id="EAR92427.2"/>
    </source>
</evidence>
<dbReference type="GeneID" id="7824266"/>
<reference evidence="5" key="1">
    <citation type="journal article" date="2006" name="PLoS Biol.">
        <title>Macronuclear genome sequence of the ciliate Tetrahymena thermophila, a model eukaryote.</title>
        <authorList>
            <person name="Eisen J.A."/>
            <person name="Coyne R.S."/>
            <person name="Wu M."/>
            <person name="Wu D."/>
            <person name="Thiagarajan M."/>
            <person name="Wortman J.R."/>
            <person name="Badger J.H."/>
            <person name="Ren Q."/>
            <person name="Amedeo P."/>
            <person name="Jones K.M."/>
            <person name="Tallon L.J."/>
            <person name="Delcher A.L."/>
            <person name="Salzberg S.L."/>
            <person name="Silva J.C."/>
            <person name="Haas B.J."/>
            <person name="Majoros W.H."/>
            <person name="Farzad M."/>
            <person name="Carlton J.M."/>
            <person name="Smith R.K. Jr."/>
            <person name="Garg J."/>
            <person name="Pearlman R.E."/>
            <person name="Karrer K.M."/>
            <person name="Sun L."/>
            <person name="Manning G."/>
            <person name="Elde N.C."/>
            <person name="Turkewitz A.P."/>
            <person name="Asai D.J."/>
            <person name="Wilkes D.E."/>
            <person name="Wang Y."/>
            <person name="Cai H."/>
            <person name="Collins K."/>
            <person name="Stewart B.A."/>
            <person name="Lee S.R."/>
            <person name="Wilamowska K."/>
            <person name="Weinberg Z."/>
            <person name="Ruzzo W.L."/>
            <person name="Wloga D."/>
            <person name="Gaertig J."/>
            <person name="Frankel J."/>
            <person name="Tsao C.-C."/>
            <person name="Gorovsky M.A."/>
            <person name="Keeling P.J."/>
            <person name="Waller R.F."/>
            <person name="Patron N.J."/>
            <person name="Cherry J.M."/>
            <person name="Stover N.A."/>
            <person name="Krieger C.J."/>
            <person name="del Toro C."/>
            <person name="Ryder H.F."/>
            <person name="Williamson S.C."/>
            <person name="Barbeau R.A."/>
            <person name="Hamilton E.P."/>
            <person name="Orias E."/>
        </authorList>
    </citation>
    <scope>NUCLEOTIDE SEQUENCE [LARGE SCALE GENOMIC DNA]</scope>
    <source>
        <strain evidence="5">SB210</strain>
    </source>
</reference>
<dbReference type="InParanoid" id="Q236S3"/>
<dbReference type="PANTHER" id="PTHR35381:SF1">
    <property type="entry name" value="EF-HAND DOMAIN-CONTAINING PROTEIN"/>
    <property type="match status" value="1"/>
</dbReference>
<dbReference type="PANTHER" id="PTHR35381">
    <property type="entry name" value="EF-HAND DOMAIN-CONTAINING PROTEIN"/>
    <property type="match status" value="1"/>
</dbReference>
<keyword evidence="3" id="KW-0472">Membrane</keyword>
<keyword evidence="1" id="KW-0175">Coiled coil</keyword>
<accession>Q236S3</accession>
<dbReference type="eggNOG" id="KOG3045">
    <property type="taxonomic scope" value="Eukaryota"/>
</dbReference>
<dbReference type="InterPro" id="IPR038122">
    <property type="entry name" value="PFU_sf"/>
</dbReference>
<keyword evidence="5" id="KW-1185">Reference proteome</keyword>
<name>Q236S3_TETTS</name>
<gene>
    <name evidence="4" type="ORF">TTHERM_00085250</name>
</gene>
<sequence>MKMQKYQNENSNVTLEINITIGNDFKKTLTYIQGQDPVLAASLFCEQNNLKPSAVYYIQQAIEQVIQNVDSFENENEQQSQIIEGNSNDEYDPRSSDESEYQNQRSMKKSNIYNKQYSKSPIRQKTKTQIHFGSDNKIYNGTDSENSHRMYQNNSFRIQNPGINLYQKGMVHQIVKEKKMKQMQMQQEKDELKEATFQPQINYNSILLYGKQDQQQRYEKIKRKMEDKMNIIKQNTQLQEQLKCTFQPQIGVVSSRIGQFAKEHREVKEVFQHLYLDSYRRQQEKDKRQQEIIELEEQRNKEQCPFTPEISSSKIQSFNKLSSERRMLQNPQQQDQDFSQRQDFYENYDLKNQENNESFDFSKNSDAISQLSQLTEREGLLALRPKIQTPICSYPIQEPQQELMKAQPQIQTQPKVQFQKSFFNLENKFQQMRNSKEQMSSPVKKFVKPEQKQIQKKIKRSNSLNVWEDLYKQAQQQKESQKQIEFKIKQQIQKEINKQKLSLKSKEIINQQRDQIIECIFQVLDGKEKGYISPDNLCSQFLSNNLNKILNPLYEAIRLNNTMLDYSQFNKAVKSLYNSIDFNDKLVISRILQKRSQSLPNHMQQVINKQINKQIKKIFLLRKLFQNYSLINYAFLLFLQIIFKDSNFNLIKLQKNVQFDLNFFQFFLVFIFDILGDFYNFRINPA</sequence>
<proteinExistence type="predicted"/>